<accession>A0ACC2D5X7</accession>
<proteinExistence type="predicted"/>
<comment type="caution">
    <text evidence="1">The sequence shown here is derived from an EMBL/GenBank/DDBJ whole genome shotgun (WGS) entry which is preliminary data.</text>
</comment>
<evidence type="ECO:0000313" key="2">
    <source>
        <dbReference type="Proteomes" id="UP001162992"/>
    </source>
</evidence>
<keyword evidence="2" id="KW-1185">Reference proteome</keyword>
<protein>
    <submittedName>
        <fullName evidence="1">Uncharacterized protein</fullName>
    </submittedName>
</protein>
<organism evidence="1 2">
    <name type="scientific">Diphasiastrum complanatum</name>
    <name type="common">Issler's clubmoss</name>
    <name type="synonym">Lycopodium complanatum</name>
    <dbReference type="NCBI Taxonomy" id="34168"/>
    <lineage>
        <taxon>Eukaryota</taxon>
        <taxon>Viridiplantae</taxon>
        <taxon>Streptophyta</taxon>
        <taxon>Embryophyta</taxon>
        <taxon>Tracheophyta</taxon>
        <taxon>Lycopodiopsida</taxon>
        <taxon>Lycopodiales</taxon>
        <taxon>Lycopodiaceae</taxon>
        <taxon>Lycopodioideae</taxon>
        <taxon>Diphasiastrum</taxon>
    </lineage>
</organism>
<name>A0ACC2D5X7_DIPCM</name>
<reference evidence="2" key="1">
    <citation type="journal article" date="2024" name="Proc. Natl. Acad. Sci. U.S.A.">
        <title>Extraordinary preservation of gene collinearity over three hundred million years revealed in homosporous lycophytes.</title>
        <authorList>
            <person name="Li C."/>
            <person name="Wickell D."/>
            <person name="Kuo L.Y."/>
            <person name="Chen X."/>
            <person name="Nie B."/>
            <person name="Liao X."/>
            <person name="Peng D."/>
            <person name="Ji J."/>
            <person name="Jenkins J."/>
            <person name="Williams M."/>
            <person name="Shu S."/>
            <person name="Plott C."/>
            <person name="Barry K."/>
            <person name="Rajasekar S."/>
            <person name="Grimwood J."/>
            <person name="Han X."/>
            <person name="Sun S."/>
            <person name="Hou Z."/>
            <person name="He W."/>
            <person name="Dai G."/>
            <person name="Sun C."/>
            <person name="Schmutz J."/>
            <person name="Leebens-Mack J.H."/>
            <person name="Li F.W."/>
            <person name="Wang L."/>
        </authorList>
    </citation>
    <scope>NUCLEOTIDE SEQUENCE [LARGE SCALE GENOMIC DNA]</scope>
    <source>
        <strain evidence="2">cv. PW_Plant_1</strain>
    </source>
</reference>
<gene>
    <name evidence="1" type="ORF">O6H91_07G061400</name>
</gene>
<sequence>MSTNLWRLLHNTRRRRRNGSFAFCFTFRSSSISHLLISPSPSSSPSTSSFLVKNELKLGYSFGTDFTKNELKLGYSFRTDSTKNDIKSAYSFGTDSAKNELKSEYSFRTDSAKNELNSFGADSIKNDLKSEYSFGTDSTKYDLRSEYSFGTDLTKNELKLGYGFGTDSTKNELTLGSFGTDFTKNELKLGYSFGTDSTKSDLKSEYSFGTDSAKNELKSEYSFGADSRKNNLKSEYSFGTDSTKYELKSEYSFGTDLTKNELKLGYGFGTDSTKNELKLGYSLETDSTVSQDSTTGSSIGDGFMPANGDEEVSLRFAAQLVKDVEEEVFVSSTLMPRLKDGLLCGKGEVSGSYRLQPRKEGRSIEGLSLFAKREMACLDGRLRAGLSSNSEVNTLADRLQERIAIETCEGATSSSTNGSYGLEDVFQAKMIEEKSQDPLLSTNIDRNSSEDALQEISKPETETLVVGRILKSRETMKKGRSGDAEKYPESRIVSDYPVPLSPRMGEAARCIEFDRAMAAEAAMKAGPAVSGEAILYEDEWMIVVNKPCGFYSEHVMASIPCLLNNSYTYLPPFADPLHGEQTTGAKTELPHLHMANRLDRDTSGVMVITKCKTAAKKLMHIFTARKVKKTYIALCIGIQPTWSTVTIESGHGRSKNGAWRVYAKRDVGRMLPGGSKVKEMITHLSIVKRTPIKCGEEGYVEVREENQRDSFEDQVIIVGEEKDSSLAKRNLCSELFVPDEEDTELPEAEACIRASEVFVKAFPLTGRTHQIRLHCQYLGLSLRGDVKYGGPHAWNGTKNQSHALHAESLSLMHPITFTDLHFVAPLPQWAL</sequence>
<dbReference type="Proteomes" id="UP001162992">
    <property type="component" value="Chromosome 7"/>
</dbReference>
<evidence type="ECO:0000313" key="1">
    <source>
        <dbReference type="EMBL" id="KAJ7549642.1"/>
    </source>
</evidence>
<dbReference type="EMBL" id="CM055098">
    <property type="protein sequence ID" value="KAJ7549642.1"/>
    <property type="molecule type" value="Genomic_DNA"/>
</dbReference>